<evidence type="ECO:0000313" key="1">
    <source>
        <dbReference type="EMBL" id="KAI7789441.1"/>
    </source>
</evidence>
<dbReference type="EMBL" id="JAFHDT010000465">
    <property type="protein sequence ID" value="KAI7789441.1"/>
    <property type="molecule type" value="Genomic_DNA"/>
</dbReference>
<keyword evidence="2" id="KW-1185">Reference proteome</keyword>
<sequence length="75" mass="8621">YHLPHRFNARECGFPVSEEVLLEFEDILPAQRSLCGDDNLQLNFEDLQRQGGLVPPVNWTDAVENYIFLKNMSGL</sequence>
<name>A0A9W7T3L2_TRIRA</name>
<dbReference type="AlphaFoldDB" id="A0A9W7T3L2"/>
<accession>A0A9W7T3L2</accession>
<protein>
    <submittedName>
        <fullName evidence="1">Uncharacterized protein</fullName>
    </submittedName>
</protein>
<evidence type="ECO:0000313" key="2">
    <source>
        <dbReference type="Proteomes" id="UP001059041"/>
    </source>
</evidence>
<feature type="non-terminal residue" evidence="1">
    <location>
        <position position="75"/>
    </location>
</feature>
<organism evidence="1 2">
    <name type="scientific">Triplophysa rosa</name>
    <name type="common">Cave loach</name>
    <dbReference type="NCBI Taxonomy" id="992332"/>
    <lineage>
        <taxon>Eukaryota</taxon>
        <taxon>Metazoa</taxon>
        <taxon>Chordata</taxon>
        <taxon>Craniata</taxon>
        <taxon>Vertebrata</taxon>
        <taxon>Euteleostomi</taxon>
        <taxon>Actinopterygii</taxon>
        <taxon>Neopterygii</taxon>
        <taxon>Teleostei</taxon>
        <taxon>Ostariophysi</taxon>
        <taxon>Cypriniformes</taxon>
        <taxon>Nemacheilidae</taxon>
        <taxon>Triplophysa</taxon>
    </lineage>
</organism>
<comment type="caution">
    <text evidence="1">The sequence shown here is derived from an EMBL/GenBank/DDBJ whole genome shotgun (WGS) entry which is preliminary data.</text>
</comment>
<reference evidence="1" key="1">
    <citation type="submission" date="2021-02" db="EMBL/GenBank/DDBJ databases">
        <title>Comparative genomics reveals that relaxation of natural selection precedes convergent phenotypic evolution of cavefish.</title>
        <authorList>
            <person name="Peng Z."/>
        </authorList>
    </citation>
    <scope>NUCLEOTIDE SEQUENCE</scope>
    <source>
        <tissue evidence="1">Muscle</tissue>
    </source>
</reference>
<dbReference type="Proteomes" id="UP001059041">
    <property type="component" value="Unassembled WGS sequence"/>
</dbReference>
<gene>
    <name evidence="1" type="ORF">IRJ41_025689</name>
</gene>
<proteinExistence type="predicted"/>